<feature type="compositionally biased region" description="Polar residues" evidence="7">
    <location>
        <begin position="422"/>
        <end position="431"/>
    </location>
</feature>
<dbReference type="Gene3D" id="3.40.50.1220">
    <property type="entry name" value="TPP-binding domain"/>
    <property type="match status" value="1"/>
</dbReference>
<feature type="region of interest" description="Disordered" evidence="7">
    <location>
        <begin position="418"/>
        <end position="471"/>
    </location>
</feature>
<dbReference type="PROSITE" id="PS50305">
    <property type="entry name" value="SIRTUIN"/>
    <property type="match status" value="1"/>
</dbReference>
<comment type="caution">
    <text evidence="9">The sequence shown here is derived from an EMBL/GenBank/DDBJ whole genome shotgun (WGS) entry which is preliminary data.</text>
</comment>
<feature type="domain" description="Deacetylase sirtuin-type" evidence="8">
    <location>
        <begin position="43"/>
        <end position="354"/>
    </location>
</feature>
<dbReference type="SUPFAM" id="SSF52467">
    <property type="entry name" value="DHS-like NAD/FAD-binding domain"/>
    <property type="match status" value="1"/>
</dbReference>
<keyword evidence="5" id="KW-0496">Mitochondrion</keyword>
<accession>A0A4Y9Z6B2</accession>
<evidence type="ECO:0000313" key="10">
    <source>
        <dbReference type="Proteomes" id="UP000298327"/>
    </source>
</evidence>
<dbReference type="Pfam" id="PF02146">
    <property type="entry name" value="SIR2"/>
    <property type="match status" value="1"/>
</dbReference>
<name>A0A4Y9Z6B2_9AGAM</name>
<dbReference type="OrthoDB" id="424302at2759"/>
<evidence type="ECO:0000256" key="2">
    <source>
        <dbReference type="ARBA" id="ARBA00006924"/>
    </source>
</evidence>
<comment type="caution">
    <text evidence="6">Lacks conserved residue(s) required for the propagation of feature annotation.</text>
</comment>
<evidence type="ECO:0000256" key="7">
    <source>
        <dbReference type="SAM" id="MobiDB-lite"/>
    </source>
</evidence>
<dbReference type="Proteomes" id="UP000298327">
    <property type="component" value="Unassembled WGS sequence"/>
</dbReference>
<evidence type="ECO:0000256" key="6">
    <source>
        <dbReference type="PROSITE-ProRule" id="PRU00236"/>
    </source>
</evidence>
<dbReference type="InterPro" id="IPR003000">
    <property type="entry name" value="Sirtuin"/>
</dbReference>
<dbReference type="InterPro" id="IPR029035">
    <property type="entry name" value="DHS-like_NAD/FAD-binding_dom"/>
</dbReference>
<keyword evidence="10" id="KW-1185">Reference proteome</keyword>
<dbReference type="PANTHER" id="PTHR11085">
    <property type="entry name" value="NAD-DEPENDENT PROTEIN DEACYLASE SIRTUIN-5, MITOCHONDRIAL-RELATED"/>
    <property type="match status" value="1"/>
</dbReference>
<dbReference type="GO" id="GO:0017136">
    <property type="term" value="F:histone deacetylase activity, NAD-dependent"/>
    <property type="evidence" value="ECO:0007669"/>
    <property type="project" value="TreeGrafter"/>
</dbReference>
<feature type="compositionally biased region" description="Basic and acidic residues" evidence="7">
    <location>
        <begin position="432"/>
        <end position="471"/>
    </location>
</feature>
<comment type="similarity">
    <text evidence="2">Belongs to the sirtuin family. Class I subfamily.</text>
</comment>
<keyword evidence="4" id="KW-0520">NAD</keyword>
<dbReference type="EMBL" id="SEOQ01000139">
    <property type="protein sequence ID" value="TFY69331.1"/>
    <property type="molecule type" value="Genomic_DNA"/>
</dbReference>
<proteinExistence type="inferred from homology"/>
<dbReference type="InterPro" id="IPR050134">
    <property type="entry name" value="NAD-dep_sirtuin_deacylases"/>
</dbReference>
<comment type="subcellular location">
    <subcellularLocation>
        <location evidence="1">Mitochondrion</location>
    </subcellularLocation>
</comment>
<evidence type="ECO:0000256" key="4">
    <source>
        <dbReference type="ARBA" id="ARBA00023027"/>
    </source>
</evidence>
<sequence>MTNVADSEHASCDNWQENVAGGQTRLCHMRVSVPTIPHALSPSLQPRISPAEAVDRIAEFLAPGNVALLTGAGVSVDSGVKAYRGKDGRYMNPNYKPIFYHELVDESPRGQAFRKRYWLRSYIGYPPIRHTQPNTTHFAIAALQHSSVVTNIVTQNVDGLHHKAIHRVWDKERMHERILELHGTLFDWLSAANPQWKEYMDDLERNGNKPQTNPDGDVALEGVSYDDYVVPKCPSCLNEGRHNNIVSLAFDSPAAAPHTVNKMKPDVIFFGESIGAEVKDRRLSEGTSEQDEGAQERAEENREPSEMQQSGSAAQNTIVTGAYSSPRKNILVINHRDIREESPEVNSVTHLSTFCSRPPRQSVAARFRAQTQRYKPRDLSPKREHPFRRMQKLALESSSQKHGVLQKKQQQMLGGWELRQAEGTSGQVRELTSNKKGVDGLKRHAQERRDERNHSQKSRDKMDEASQGRET</sequence>
<evidence type="ECO:0000313" key="9">
    <source>
        <dbReference type="EMBL" id="TFY69331.1"/>
    </source>
</evidence>
<dbReference type="GO" id="GO:0005739">
    <property type="term" value="C:mitochondrion"/>
    <property type="evidence" value="ECO:0007669"/>
    <property type="project" value="UniProtKB-SubCell"/>
</dbReference>
<dbReference type="GO" id="GO:0070403">
    <property type="term" value="F:NAD+ binding"/>
    <property type="evidence" value="ECO:0007669"/>
    <property type="project" value="InterPro"/>
</dbReference>
<dbReference type="PANTHER" id="PTHR11085:SF10">
    <property type="entry name" value="NAD-DEPENDENT PROTEIN DEACYLASE SIRTUIN-5, MITOCHONDRIAL-RELATED"/>
    <property type="match status" value="1"/>
</dbReference>
<gene>
    <name evidence="9" type="ORF">EVG20_g3189</name>
</gene>
<evidence type="ECO:0000259" key="8">
    <source>
        <dbReference type="PROSITE" id="PS50305"/>
    </source>
</evidence>
<keyword evidence="3" id="KW-0808">Transferase</keyword>
<feature type="compositionally biased region" description="Basic and acidic residues" evidence="7">
    <location>
        <begin position="294"/>
        <end position="305"/>
    </location>
</feature>
<dbReference type="AlphaFoldDB" id="A0A4Y9Z6B2"/>
<organism evidence="9 10">
    <name type="scientific">Dentipellis fragilis</name>
    <dbReference type="NCBI Taxonomy" id="205917"/>
    <lineage>
        <taxon>Eukaryota</taxon>
        <taxon>Fungi</taxon>
        <taxon>Dikarya</taxon>
        <taxon>Basidiomycota</taxon>
        <taxon>Agaricomycotina</taxon>
        <taxon>Agaricomycetes</taxon>
        <taxon>Russulales</taxon>
        <taxon>Hericiaceae</taxon>
        <taxon>Dentipellis</taxon>
    </lineage>
</organism>
<protein>
    <recommendedName>
        <fullName evidence="8">Deacetylase sirtuin-type domain-containing protein</fullName>
    </recommendedName>
</protein>
<evidence type="ECO:0000256" key="3">
    <source>
        <dbReference type="ARBA" id="ARBA00022679"/>
    </source>
</evidence>
<dbReference type="STRING" id="205917.A0A4Y9Z6B2"/>
<dbReference type="InterPro" id="IPR026590">
    <property type="entry name" value="Ssirtuin_cat_dom"/>
</dbReference>
<reference evidence="9 10" key="1">
    <citation type="submission" date="2019-02" db="EMBL/GenBank/DDBJ databases">
        <title>Genome sequencing of the rare red list fungi Dentipellis fragilis.</title>
        <authorList>
            <person name="Buettner E."/>
            <person name="Kellner H."/>
        </authorList>
    </citation>
    <scope>NUCLEOTIDE SEQUENCE [LARGE SCALE GENOMIC DNA]</scope>
    <source>
        <strain evidence="9 10">DSM 105465</strain>
    </source>
</reference>
<evidence type="ECO:0000256" key="1">
    <source>
        <dbReference type="ARBA" id="ARBA00004173"/>
    </source>
</evidence>
<feature type="region of interest" description="Disordered" evidence="7">
    <location>
        <begin position="280"/>
        <end position="314"/>
    </location>
</feature>
<evidence type="ECO:0000256" key="5">
    <source>
        <dbReference type="ARBA" id="ARBA00023128"/>
    </source>
</evidence>